<dbReference type="KEGG" id="lsd:EMK97_08115"/>
<dbReference type="Proteomes" id="UP000290244">
    <property type="component" value="Chromosome"/>
</dbReference>
<dbReference type="OrthoDB" id="5607838at2"/>
<evidence type="ECO:0000313" key="1">
    <source>
        <dbReference type="EMBL" id="QBG35675.1"/>
    </source>
</evidence>
<dbReference type="AlphaFoldDB" id="A0A4P6P864"/>
<dbReference type="Gene3D" id="1.20.1600.10">
    <property type="entry name" value="Outer membrane efflux proteins (OEP)"/>
    <property type="match status" value="1"/>
</dbReference>
<keyword evidence="2" id="KW-1185">Reference proteome</keyword>
<name>A0A4P6P864_9GAMM</name>
<dbReference type="SUPFAM" id="SSF56954">
    <property type="entry name" value="Outer membrane efflux proteins (OEP)"/>
    <property type="match status" value="1"/>
</dbReference>
<gene>
    <name evidence="1" type="ORF">EMK97_08115</name>
</gene>
<dbReference type="RefSeq" id="WP_130601082.1">
    <property type="nucleotide sequence ID" value="NZ_CP034759.1"/>
</dbReference>
<evidence type="ECO:0000313" key="2">
    <source>
        <dbReference type="Proteomes" id="UP000290244"/>
    </source>
</evidence>
<proteinExistence type="predicted"/>
<protein>
    <submittedName>
        <fullName evidence="1">TolC family protein</fullName>
    </submittedName>
</protein>
<dbReference type="EMBL" id="CP034759">
    <property type="protein sequence ID" value="QBG35675.1"/>
    <property type="molecule type" value="Genomic_DNA"/>
</dbReference>
<dbReference type="GO" id="GO:0015562">
    <property type="term" value="F:efflux transmembrane transporter activity"/>
    <property type="evidence" value="ECO:0007669"/>
    <property type="project" value="InterPro"/>
</dbReference>
<reference evidence="1 2" key="1">
    <citation type="submission" date="2018-12" db="EMBL/GenBank/DDBJ databases">
        <title>Complete genome of Litorilituus sediminis.</title>
        <authorList>
            <person name="Liu A."/>
            <person name="Rong J."/>
        </authorList>
    </citation>
    <scope>NUCLEOTIDE SEQUENCE [LARGE SCALE GENOMIC DNA]</scope>
    <source>
        <strain evidence="1 2">JCM 17549</strain>
    </source>
</reference>
<dbReference type="PANTHER" id="PTHR30203:SF24">
    <property type="entry name" value="BLR4935 PROTEIN"/>
    <property type="match status" value="1"/>
</dbReference>
<dbReference type="PANTHER" id="PTHR30203">
    <property type="entry name" value="OUTER MEMBRANE CATION EFFLUX PROTEIN"/>
    <property type="match status" value="1"/>
</dbReference>
<accession>A0A4P6P864</accession>
<sequence length="459" mass="51358">MFEHNKSVYNFRGIFLLIMVPFATTLPVNSALASNELSFHKAIKLAQEHDPWLKGNIYQQQSLESKSIAAGTLPDPKLTLALANLPSNGFDFQQEAMTQAKVGISQMFARGDSLAIKREQLKVQSESYPYQRDNRKAQVAVTVGSIWLDAFLSEQSIALIESNRALFEQLADVAEASYSSTLGKTRQQDIVRAQLELTRLEDRLDLLAQQQTKYQGMLSQWLTSLAQEHASQLSFHELALTQTLPQIDLQAHSLIYSNNWQKPAQIVQYFSQHPAVLAIDKKVTASKTGIKLAEQKYQPEWGVSASYGYRDDDPLGNSRADLFSVGVSFDLPIFTENRQDKEVQSAVANAEAVKTEKVLLLRQFFGSYKSGKGRLLRLKERQALYKDKLLPQIQDQAEASLTAYTNDDGDFAEVVRSRIAVLNAQIDALALKVAEQKLHLELNYLFAGNPMLANNAGEK</sequence>
<dbReference type="InterPro" id="IPR010131">
    <property type="entry name" value="MdtP/NodT-like"/>
</dbReference>
<organism evidence="1 2">
    <name type="scientific">Litorilituus sediminis</name>
    <dbReference type="NCBI Taxonomy" id="718192"/>
    <lineage>
        <taxon>Bacteria</taxon>
        <taxon>Pseudomonadati</taxon>
        <taxon>Pseudomonadota</taxon>
        <taxon>Gammaproteobacteria</taxon>
        <taxon>Alteromonadales</taxon>
        <taxon>Colwelliaceae</taxon>
        <taxon>Litorilituus</taxon>
    </lineage>
</organism>